<dbReference type="PANTHER" id="PTHR13696:SF52">
    <property type="entry name" value="PARA FAMILY PROTEIN CT_582"/>
    <property type="match status" value="1"/>
</dbReference>
<dbReference type="SUPFAM" id="SSF52540">
    <property type="entry name" value="P-loop containing nucleoside triphosphate hydrolases"/>
    <property type="match status" value="1"/>
</dbReference>
<sequence length="272" mass="30793">MTTVLTVGNLKGGTGKTTTATQVAFNLAYTKHYKTLLVDLDPQSNSSTILLKTKLNFDSKASTRAKASLMKAVQDEALSEAKISIYSNLIDQLDLLASSADFYNFPRYLEEKFPNSYEDRIHYFAKLTQDLFNQYDFVIIDTPPTVSIITDCSLYISHWVLITVQTQQQSYEGALTYLQYLQNTVINKLKAPRLDLLGILRVMLDKGSSLDQAVMDDITKKFGEENLLPTVIHAQSRIKRYGRTGITINGYFDKKALNTYDQVTNEILERIK</sequence>
<dbReference type="InterPro" id="IPR050678">
    <property type="entry name" value="DNA_Partitioning_ATPase"/>
</dbReference>
<comment type="caution">
    <text evidence="2">The sequence shown here is derived from an EMBL/GenBank/DDBJ whole genome shotgun (WGS) entry which is preliminary data.</text>
</comment>
<dbReference type="PANTHER" id="PTHR13696">
    <property type="entry name" value="P-LOOP CONTAINING NUCLEOSIDE TRIPHOSPHATE HYDROLASE"/>
    <property type="match status" value="1"/>
</dbReference>
<dbReference type="RefSeq" id="WP_089150356.1">
    <property type="nucleotide sequence ID" value="NZ_LYQW01000029.1"/>
</dbReference>
<accession>A0A854PMY0</accession>
<evidence type="ECO:0000313" key="2">
    <source>
        <dbReference type="EMBL" id="OXC22266.1"/>
    </source>
</evidence>
<protein>
    <recommendedName>
        <fullName evidence="1">AAA domain-containing protein</fullName>
    </recommendedName>
</protein>
<organism evidence="2 3">
    <name type="scientific">Lactobacillus crispatus</name>
    <dbReference type="NCBI Taxonomy" id="47770"/>
    <lineage>
        <taxon>Bacteria</taxon>
        <taxon>Bacillati</taxon>
        <taxon>Bacillota</taxon>
        <taxon>Bacilli</taxon>
        <taxon>Lactobacillales</taxon>
        <taxon>Lactobacillaceae</taxon>
        <taxon>Lactobacillus</taxon>
    </lineage>
</organism>
<dbReference type="Proteomes" id="UP000198437">
    <property type="component" value="Unassembled WGS sequence"/>
</dbReference>
<reference evidence="2 3" key="1">
    <citation type="submission" date="2016-05" db="EMBL/GenBank/DDBJ databases">
        <authorList>
            <person name="Johnson T.J."/>
            <person name="Youmans B.P."/>
            <person name="Case K.A."/>
        </authorList>
    </citation>
    <scope>NUCLEOTIDE SEQUENCE [LARGE SCALE GENOMIC DNA]</scope>
    <source>
        <strain evidence="2 3">UMNLC6</strain>
    </source>
</reference>
<dbReference type="Gene3D" id="3.40.50.300">
    <property type="entry name" value="P-loop containing nucleotide triphosphate hydrolases"/>
    <property type="match status" value="1"/>
</dbReference>
<name>A0A854PMY0_9LACO</name>
<proteinExistence type="predicted"/>
<dbReference type="EMBL" id="LYQW01000029">
    <property type="protein sequence ID" value="OXC22266.1"/>
    <property type="molecule type" value="Genomic_DNA"/>
</dbReference>
<feature type="domain" description="AAA" evidence="1">
    <location>
        <begin position="3"/>
        <end position="184"/>
    </location>
</feature>
<dbReference type="InterPro" id="IPR027417">
    <property type="entry name" value="P-loop_NTPase"/>
</dbReference>
<evidence type="ECO:0000313" key="3">
    <source>
        <dbReference type="Proteomes" id="UP000198437"/>
    </source>
</evidence>
<dbReference type="AlphaFoldDB" id="A0A854PMY0"/>
<gene>
    <name evidence="2" type="ORF">AYP82_09490</name>
</gene>
<evidence type="ECO:0000259" key="1">
    <source>
        <dbReference type="Pfam" id="PF13614"/>
    </source>
</evidence>
<dbReference type="InterPro" id="IPR025669">
    <property type="entry name" value="AAA_dom"/>
</dbReference>
<dbReference type="Pfam" id="PF13614">
    <property type="entry name" value="AAA_31"/>
    <property type="match status" value="1"/>
</dbReference>
<dbReference type="CDD" id="cd02042">
    <property type="entry name" value="ParAB_family"/>
    <property type="match status" value="1"/>
</dbReference>